<gene>
    <name evidence="2" type="ORF">HLB09_00925</name>
</gene>
<sequence length="151" mass="16009">MDRLRSPGGCPWDAEQTHASLAPYALEEAYEVVEAVESGSPEHLREELGDLLLQVVFHARVAQEAPEGERFDVDDVAAGIVAKLVHRHPHVFGAEAGGSADDALSAADVEAGWEARKRLEKGRASAMDGVPAALPALARAAKLLGRARRAG</sequence>
<dbReference type="SUPFAM" id="SSF101386">
    <property type="entry name" value="all-alpha NTP pyrophosphatases"/>
    <property type="match status" value="1"/>
</dbReference>
<feature type="non-terminal residue" evidence="2">
    <location>
        <position position="151"/>
    </location>
</feature>
<dbReference type="FunFam" id="1.10.287.1080:FF:000001">
    <property type="entry name" value="Nucleoside triphosphate pyrophosphohydrolase"/>
    <property type="match status" value="1"/>
</dbReference>
<dbReference type="GO" id="GO:0046052">
    <property type="term" value="P:UTP catabolic process"/>
    <property type="evidence" value="ECO:0007669"/>
    <property type="project" value="TreeGrafter"/>
</dbReference>
<organism evidence="2 3">
    <name type="scientific">Pseudokineococcus marinus</name>
    <dbReference type="NCBI Taxonomy" id="351215"/>
    <lineage>
        <taxon>Bacteria</taxon>
        <taxon>Bacillati</taxon>
        <taxon>Actinomycetota</taxon>
        <taxon>Actinomycetes</taxon>
        <taxon>Kineosporiales</taxon>
        <taxon>Kineosporiaceae</taxon>
        <taxon>Pseudokineococcus</taxon>
    </lineage>
</organism>
<dbReference type="CDD" id="cd11528">
    <property type="entry name" value="NTP-PPase_MazG_Nterm"/>
    <property type="match status" value="1"/>
</dbReference>
<dbReference type="Pfam" id="PF03819">
    <property type="entry name" value="MazG"/>
    <property type="match status" value="1"/>
</dbReference>
<proteinExistence type="predicted"/>
<dbReference type="Gene3D" id="1.10.287.1080">
    <property type="entry name" value="MazG-like"/>
    <property type="match status" value="1"/>
</dbReference>
<evidence type="ECO:0000259" key="1">
    <source>
        <dbReference type="Pfam" id="PF03819"/>
    </source>
</evidence>
<dbReference type="GO" id="GO:0046047">
    <property type="term" value="P:TTP catabolic process"/>
    <property type="evidence" value="ECO:0007669"/>
    <property type="project" value="TreeGrafter"/>
</dbReference>
<dbReference type="NCBIfam" id="TIGR00444">
    <property type="entry name" value="mazG"/>
    <property type="match status" value="1"/>
</dbReference>
<dbReference type="GO" id="GO:0047429">
    <property type="term" value="F:nucleoside triphosphate diphosphatase activity"/>
    <property type="evidence" value="ECO:0007669"/>
    <property type="project" value="TreeGrafter"/>
</dbReference>
<protein>
    <submittedName>
        <fullName evidence="2">MazG family protein</fullName>
    </submittedName>
</protein>
<dbReference type="GO" id="GO:0046076">
    <property type="term" value="P:dTTP catabolic process"/>
    <property type="evidence" value="ECO:0007669"/>
    <property type="project" value="TreeGrafter"/>
</dbReference>
<dbReference type="Proteomes" id="UP000555552">
    <property type="component" value="Unassembled WGS sequence"/>
</dbReference>
<dbReference type="PANTHER" id="PTHR30522">
    <property type="entry name" value="NUCLEOSIDE TRIPHOSPHATE PYROPHOSPHOHYDROLASE"/>
    <property type="match status" value="1"/>
</dbReference>
<dbReference type="GO" id="GO:0006203">
    <property type="term" value="P:dGTP catabolic process"/>
    <property type="evidence" value="ECO:0007669"/>
    <property type="project" value="TreeGrafter"/>
</dbReference>
<accession>A0A849BF32</accession>
<dbReference type="PANTHER" id="PTHR30522:SF0">
    <property type="entry name" value="NUCLEOSIDE TRIPHOSPHATE PYROPHOSPHOHYDROLASE"/>
    <property type="match status" value="1"/>
</dbReference>
<reference evidence="2 3" key="1">
    <citation type="submission" date="2020-05" db="EMBL/GenBank/DDBJ databases">
        <title>MicrobeNet Type strains.</title>
        <authorList>
            <person name="Nicholson A.C."/>
        </authorList>
    </citation>
    <scope>NUCLEOTIDE SEQUENCE [LARGE SCALE GENOMIC DNA]</scope>
    <source>
        <strain evidence="2 3">JCM 14547</strain>
    </source>
</reference>
<dbReference type="EMBL" id="JABEMA010000005">
    <property type="protein sequence ID" value="NNH21670.1"/>
    <property type="molecule type" value="Genomic_DNA"/>
</dbReference>
<dbReference type="InterPro" id="IPR004518">
    <property type="entry name" value="MazG-like_dom"/>
</dbReference>
<feature type="domain" description="NTP pyrophosphohydrolase MazG-like" evidence="1">
    <location>
        <begin position="16"/>
        <end position="92"/>
    </location>
</feature>
<name>A0A849BF32_9ACTN</name>
<dbReference type="InterPro" id="IPR048015">
    <property type="entry name" value="NTP-PPase_MazG-like_N"/>
</dbReference>
<comment type="caution">
    <text evidence="2">The sequence shown here is derived from an EMBL/GenBank/DDBJ whole genome shotgun (WGS) entry which is preliminary data.</text>
</comment>
<keyword evidence="3" id="KW-1185">Reference proteome</keyword>
<dbReference type="AlphaFoldDB" id="A0A849BF32"/>
<evidence type="ECO:0000313" key="3">
    <source>
        <dbReference type="Proteomes" id="UP000555552"/>
    </source>
</evidence>
<dbReference type="GO" id="GO:0046061">
    <property type="term" value="P:dATP catabolic process"/>
    <property type="evidence" value="ECO:0007669"/>
    <property type="project" value="TreeGrafter"/>
</dbReference>
<dbReference type="GO" id="GO:0006950">
    <property type="term" value="P:response to stress"/>
    <property type="evidence" value="ECO:0007669"/>
    <property type="project" value="UniProtKB-ARBA"/>
</dbReference>
<dbReference type="InterPro" id="IPR011551">
    <property type="entry name" value="NTP_PyrPHydrolase_MazG"/>
</dbReference>
<evidence type="ECO:0000313" key="2">
    <source>
        <dbReference type="EMBL" id="NNH21670.1"/>
    </source>
</evidence>
<dbReference type="GO" id="GO:0046081">
    <property type="term" value="P:dUTP catabolic process"/>
    <property type="evidence" value="ECO:0007669"/>
    <property type="project" value="TreeGrafter"/>
</dbReference>